<keyword evidence="4 12" id="KW-0547">Nucleotide-binding</keyword>
<gene>
    <name evidence="12 15" type="primary">priA</name>
    <name evidence="15" type="ORF">FJZ00_06000</name>
</gene>
<dbReference type="GO" id="GO:0008270">
    <property type="term" value="F:zinc ion binding"/>
    <property type="evidence" value="ECO:0007669"/>
    <property type="project" value="UniProtKB-UniRule"/>
</dbReference>
<dbReference type="HAMAP" id="MF_00983">
    <property type="entry name" value="PriA"/>
    <property type="match status" value="1"/>
</dbReference>
<dbReference type="CDD" id="cd17929">
    <property type="entry name" value="DEXHc_priA"/>
    <property type="match status" value="1"/>
</dbReference>
<comment type="subunit">
    <text evidence="12">Component of the replication restart primosome.</text>
</comment>
<comment type="function">
    <text evidence="12">Initiates the restart of stalled replication forks, which reloads the replicative helicase on sites other than the origin of replication. Recognizes and binds to abandoned replication forks and remodels them to uncover a helicase loading site. Promotes assembly of the primosome at these replication forks.</text>
</comment>
<dbReference type="PANTHER" id="PTHR30580">
    <property type="entry name" value="PRIMOSOMAL PROTEIN N"/>
    <property type="match status" value="1"/>
</dbReference>
<dbReference type="InterPro" id="IPR005259">
    <property type="entry name" value="PriA"/>
</dbReference>
<dbReference type="GO" id="GO:0006269">
    <property type="term" value="P:DNA replication, synthesis of primer"/>
    <property type="evidence" value="ECO:0007669"/>
    <property type="project" value="UniProtKB-KW"/>
</dbReference>
<dbReference type="InterPro" id="IPR041236">
    <property type="entry name" value="PriA_C"/>
</dbReference>
<comment type="caution">
    <text evidence="15">The sequence shown here is derived from an EMBL/GenBank/DDBJ whole genome shotgun (WGS) entry which is preliminary data.</text>
</comment>
<dbReference type="GO" id="GO:0005524">
    <property type="term" value="F:ATP binding"/>
    <property type="evidence" value="ECO:0007669"/>
    <property type="project" value="UniProtKB-UniRule"/>
</dbReference>
<feature type="domain" description="Helicase C-terminal" evidence="14">
    <location>
        <begin position="400"/>
        <end position="556"/>
    </location>
</feature>
<comment type="similarity">
    <text evidence="12">Belongs to the helicase family. PriA subfamily.</text>
</comment>
<evidence type="ECO:0000256" key="7">
    <source>
        <dbReference type="ARBA" id="ARBA00022833"/>
    </source>
</evidence>
<dbReference type="EMBL" id="VGJX01000293">
    <property type="protein sequence ID" value="MBM3274683.1"/>
    <property type="molecule type" value="Genomic_DNA"/>
</dbReference>
<keyword evidence="10 12" id="KW-0413">Isomerase</keyword>
<dbReference type="InterPro" id="IPR040498">
    <property type="entry name" value="PriA_CRR"/>
</dbReference>
<feature type="domain" description="Helicase ATP-binding" evidence="13">
    <location>
        <begin position="137"/>
        <end position="303"/>
    </location>
</feature>
<dbReference type="GO" id="GO:1990077">
    <property type="term" value="C:primosome complex"/>
    <property type="evidence" value="ECO:0007669"/>
    <property type="project" value="UniProtKB-UniRule"/>
</dbReference>
<comment type="cofactor">
    <cofactor evidence="12">
        <name>Zn(2+)</name>
        <dbReference type="ChEBI" id="CHEBI:29105"/>
    </cofactor>
    <text evidence="12">Binds 2 zinc ions per subunit.</text>
</comment>
<evidence type="ECO:0000259" key="13">
    <source>
        <dbReference type="PROSITE" id="PS51192"/>
    </source>
</evidence>
<dbReference type="InterPro" id="IPR001650">
    <property type="entry name" value="Helicase_C-like"/>
</dbReference>
<sequence length="653" mass="70131">MSELLDWVADHYLSSRYQVYAAALPKGLLRGRAPERLQVHVEPTEAGVAALGGQVAGRALTARQLALLERLRAEGGLVAVAEIARTLETTRGAIEALARRGLVRLEMRAVRRTVARVDRLVQPPPLTAEQAEAVASIAAGNPGETFLLHGVTGSGKTEVYLQTIAATLAEGKRAIVLVPEISLTPQTIARFAARFGDRVAVLHSGLSDGERFDEWTRTRSGEAQVVVGARSAVFAPVAPLGLIVLDEEHDGAYKQETSPRYHARAVALKRAQLEGAKVVLGSATPSIEAWQAAQRGMFRLLSLSRRVAGLELPPVQLVDMRQEMLAGTRSLFSRALVAALAETIAAEDQAIVLLNRRGFAPFVLCQGCGATSECPQCSVSLTYHRDEETLRCHYCGHKRPAPSRCAACGGRAARYVGAGTQKVVEALRQALPQARVLRLDRDTASRKDAHFEILEAFSRGEADILVGTQMVAKGLDFPRVSLVGVLAADAALRLPDFRAAERTFQLVTQVAGRAGRQKPGRVIVQAFAPDHPALQAASQHDYQGFLAGEMAGRRLLGYPPFGRITVITVSAKEPERALAAAGDLRTALGGAPADILGPAPAPLEQIQGQHRFQLVLKTRHLPGTLATLRDALAKVGYRRNVRISVDVDAVSML</sequence>
<dbReference type="EC" id="5.6.2.4" evidence="12"/>
<dbReference type="Pfam" id="PF00271">
    <property type="entry name" value="Helicase_C"/>
    <property type="match status" value="1"/>
</dbReference>
<dbReference type="GO" id="GO:0006270">
    <property type="term" value="P:DNA replication initiation"/>
    <property type="evidence" value="ECO:0007669"/>
    <property type="project" value="TreeGrafter"/>
</dbReference>
<dbReference type="Pfam" id="PF18319">
    <property type="entry name" value="Zn_ribbon_PriA"/>
    <property type="match status" value="1"/>
</dbReference>
<keyword evidence="3 12" id="KW-0479">Metal-binding</keyword>
<dbReference type="InterPro" id="IPR014001">
    <property type="entry name" value="Helicase_ATP-bd"/>
</dbReference>
<dbReference type="SMART" id="SM00490">
    <property type="entry name" value="HELICc"/>
    <property type="match status" value="1"/>
</dbReference>
<dbReference type="GO" id="GO:0043138">
    <property type="term" value="F:3'-5' DNA helicase activity"/>
    <property type="evidence" value="ECO:0007669"/>
    <property type="project" value="UniProtKB-EC"/>
</dbReference>
<evidence type="ECO:0000256" key="5">
    <source>
        <dbReference type="ARBA" id="ARBA00022801"/>
    </source>
</evidence>
<evidence type="ECO:0000256" key="1">
    <source>
        <dbReference type="ARBA" id="ARBA00022515"/>
    </source>
</evidence>
<evidence type="ECO:0000256" key="10">
    <source>
        <dbReference type="ARBA" id="ARBA00023235"/>
    </source>
</evidence>
<evidence type="ECO:0000256" key="6">
    <source>
        <dbReference type="ARBA" id="ARBA00022806"/>
    </source>
</evidence>
<proteinExistence type="inferred from homology"/>
<feature type="binding site" evidence="12">
    <location>
        <position position="374"/>
    </location>
    <ligand>
        <name>Zn(2+)</name>
        <dbReference type="ChEBI" id="CHEBI:29105"/>
        <label>2</label>
    </ligand>
</feature>
<evidence type="ECO:0000313" key="15">
    <source>
        <dbReference type="EMBL" id="MBM3274683.1"/>
    </source>
</evidence>
<accession>A0A938BMV7</accession>
<evidence type="ECO:0000256" key="4">
    <source>
        <dbReference type="ARBA" id="ARBA00022741"/>
    </source>
</evidence>
<evidence type="ECO:0000256" key="8">
    <source>
        <dbReference type="ARBA" id="ARBA00022840"/>
    </source>
</evidence>
<evidence type="ECO:0000256" key="12">
    <source>
        <dbReference type="HAMAP-Rule" id="MF_00983"/>
    </source>
</evidence>
<comment type="catalytic activity">
    <reaction evidence="11 12">
        <text>ATP + H2O = ADP + phosphate + H(+)</text>
        <dbReference type="Rhea" id="RHEA:13065"/>
        <dbReference type="ChEBI" id="CHEBI:15377"/>
        <dbReference type="ChEBI" id="CHEBI:15378"/>
        <dbReference type="ChEBI" id="CHEBI:30616"/>
        <dbReference type="ChEBI" id="CHEBI:43474"/>
        <dbReference type="ChEBI" id="CHEBI:456216"/>
        <dbReference type="EC" id="5.6.2.4"/>
    </reaction>
</comment>
<dbReference type="PANTHER" id="PTHR30580:SF0">
    <property type="entry name" value="PRIMOSOMAL PROTEIN N"/>
    <property type="match status" value="1"/>
</dbReference>
<organism evidence="15 16">
    <name type="scientific">Candidatus Tanganyikabacteria bacterium</name>
    <dbReference type="NCBI Taxonomy" id="2961651"/>
    <lineage>
        <taxon>Bacteria</taxon>
        <taxon>Bacillati</taxon>
        <taxon>Candidatus Sericytochromatia</taxon>
        <taxon>Candidatus Tanganyikabacteria</taxon>
    </lineage>
</organism>
<dbReference type="Pfam" id="PF18074">
    <property type="entry name" value="PriA_C"/>
    <property type="match status" value="1"/>
</dbReference>
<feature type="binding site" evidence="12">
    <location>
        <position position="408"/>
    </location>
    <ligand>
        <name>Zn(2+)</name>
        <dbReference type="ChEBI" id="CHEBI:29105"/>
        <label>1</label>
    </ligand>
</feature>
<keyword evidence="7 12" id="KW-0862">Zinc</keyword>
<dbReference type="GO" id="GO:0006302">
    <property type="term" value="P:double-strand break repair"/>
    <property type="evidence" value="ECO:0007669"/>
    <property type="project" value="InterPro"/>
</dbReference>
<evidence type="ECO:0000256" key="3">
    <source>
        <dbReference type="ARBA" id="ARBA00022723"/>
    </source>
</evidence>
<feature type="binding site" evidence="12">
    <location>
        <position position="395"/>
    </location>
    <ligand>
        <name>Zn(2+)</name>
        <dbReference type="ChEBI" id="CHEBI:29105"/>
        <label>2</label>
    </ligand>
</feature>
<evidence type="ECO:0000259" key="14">
    <source>
        <dbReference type="PROSITE" id="PS51194"/>
    </source>
</evidence>
<keyword evidence="2 12" id="KW-0235">DNA replication</keyword>
<dbReference type="PROSITE" id="PS51192">
    <property type="entry name" value="HELICASE_ATP_BIND_1"/>
    <property type="match status" value="1"/>
</dbReference>
<feature type="binding site" evidence="12">
    <location>
        <position position="405"/>
    </location>
    <ligand>
        <name>Zn(2+)</name>
        <dbReference type="ChEBI" id="CHEBI:29105"/>
        <label>1</label>
    </ligand>
</feature>
<dbReference type="InterPro" id="IPR011545">
    <property type="entry name" value="DEAD/DEAH_box_helicase_dom"/>
</dbReference>
<keyword evidence="1 12" id="KW-0639">Primosome</keyword>
<keyword evidence="5 12" id="KW-0378">Hydrolase</keyword>
<dbReference type="FunFam" id="3.40.50.300:FF:000489">
    <property type="entry name" value="Primosome assembly protein PriA"/>
    <property type="match status" value="1"/>
</dbReference>
<dbReference type="GO" id="GO:0006310">
    <property type="term" value="P:DNA recombination"/>
    <property type="evidence" value="ECO:0007669"/>
    <property type="project" value="InterPro"/>
</dbReference>
<keyword evidence="9 12" id="KW-0238">DNA-binding</keyword>
<name>A0A938BMV7_9BACT</name>
<dbReference type="GO" id="GO:0016787">
    <property type="term" value="F:hydrolase activity"/>
    <property type="evidence" value="ECO:0007669"/>
    <property type="project" value="UniProtKB-KW"/>
</dbReference>
<evidence type="ECO:0000256" key="9">
    <source>
        <dbReference type="ARBA" id="ARBA00023125"/>
    </source>
</evidence>
<dbReference type="PROSITE" id="PS51194">
    <property type="entry name" value="HELICASE_CTER"/>
    <property type="match status" value="1"/>
</dbReference>
<dbReference type="AlphaFoldDB" id="A0A938BMV7"/>
<feature type="binding site" evidence="12">
    <location>
        <position position="377"/>
    </location>
    <ligand>
        <name>Zn(2+)</name>
        <dbReference type="ChEBI" id="CHEBI:29105"/>
        <label>2</label>
    </ligand>
</feature>
<comment type="catalytic activity">
    <reaction evidence="12">
        <text>Couples ATP hydrolysis with the unwinding of duplex DNA by translocating in the 3'-5' direction.</text>
        <dbReference type="EC" id="5.6.2.4"/>
    </reaction>
</comment>
<feature type="binding site" evidence="12">
    <location>
        <position position="368"/>
    </location>
    <ligand>
        <name>Zn(2+)</name>
        <dbReference type="ChEBI" id="CHEBI:29105"/>
        <label>1</label>
    </ligand>
</feature>
<keyword evidence="6 12" id="KW-0347">Helicase</keyword>
<evidence type="ECO:0000313" key="16">
    <source>
        <dbReference type="Proteomes" id="UP000703893"/>
    </source>
</evidence>
<dbReference type="SUPFAM" id="SSF52540">
    <property type="entry name" value="P-loop containing nucleoside triphosphate hydrolases"/>
    <property type="match status" value="2"/>
</dbReference>
<dbReference type="Pfam" id="PF00270">
    <property type="entry name" value="DEAD"/>
    <property type="match status" value="1"/>
</dbReference>
<keyword evidence="8 12" id="KW-0067">ATP-binding</keyword>
<dbReference type="Gene3D" id="3.40.50.300">
    <property type="entry name" value="P-loop containing nucleotide triphosphate hydrolases"/>
    <property type="match status" value="2"/>
</dbReference>
<evidence type="ECO:0000256" key="2">
    <source>
        <dbReference type="ARBA" id="ARBA00022705"/>
    </source>
</evidence>
<dbReference type="NCBIfam" id="TIGR00595">
    <property type="entry name" value="priA"/>
    <property type="match status" value="1"/>
</dbReference>
<dbReference type="SMART" id="SM00487">
    <property type="entry name" value="DEXDc"/>
    <property type="match status" value="1"/>
</dbReference>
<dbReference type="GO" id="GO:0003677">
    <property type="term" value="F:DNA binding"/>
    <property type="evidence" value="ECO:0007669"/>
    <property type="project" value="UniProtKB-UniRule"/>
</dbReference>
<feature type="binding site" evidence="12">
    <location>
        <position position="392"/>
    </location>
    <ligand>
        <name>Zn(2+)</name>
        <dbReference type="ChEBI" id="CHEBI:29105"/>
        <label>2</label>
    </ligand>
</feature>
<evidence type="ECO:0000256" key="11">
    <source>
        <dbReference type="ARBA" id="ARBA00048988"/>
    </source>
</evidence>
<dbReference type="InterPro" id="IPR027417">
    <property type="entry name" value="P-loop_NTPase"/>
</dbReference>
<protein>
    <recommendedName>
        <fullName evidence="12">Replication restart protein PriA</fullName>
    </recommendedName>
    <alternativeName>
        <fullName evidence="12">ATP-dependent DNA helicase PriA</fullName>
        <ecNumber evidence="12">5.6.2.4</ecNumber>
    </alternativeName>
    <alternativeName>
        <fullName evidence="12">DNA 3'-5' helicase PriA</fullName>
    </alternativeName>
</protein>
<dbReference type="CDD" id="cd18804">
    <property type="entry name" value="SF2_C_priA"/>
    <property type="match status" value="1"/>
</dbReference>
<feature type="binding site" evidence="12">
    <location>
        <position position="365"/>
    </location>
    <ligand>
        <name>Zn(2+)</name>
        <dbReference type="ChEBI" id="CHEBI:29105"/>
        <label>1</label>
    </ligand>
</feature>
<dbReference type="Proteomes" id="UP000703893">
    <property type="component" value="Unassembled WGS sequence"/>
</dbReference>
<reference evidence="15 16" key="1">
    <citation type="submission" date="2019-03" db="EMBL/GenBank/DDBJ databases">
        <title>Lake Tanganyika Metagenome-Assembled Genomes (MAGs).</title>
        <authorList>
            <person name="Tran P."/>
        </authorList>
    </citation>
    <scope>NUCLEOTIDE SEQUENCE [LARGE SCALE GENOMIC DNA]</scope>
    <source>
        <strain evidence="15">K_DeepCast_65m_m2_236</strain>
    </source>
</reference>